<dbReference type="AlphaFoldDB" id="A0A1G9CXG6"/>
<dbReference type="PANTHER" id="PTHR30255">
    <property type="entry name" value="SINGLE-STRANDED-DNA-SPECIFIC EXONUCLEASE RECJ"/>
    <property type="match status" value="1"/>
</dbReference>
<dbReference type="Gene3D" id="3.90.1640.30">
    <property type="match status" value="1"/>
</dbReference>
<reference evidence="2" key="1">
    <citation type="submission" date="2016-10" db="EMBL/GenBank/DDBJ databases">
        <authorList>
            <person name="Varghese N."/>
            <person name="Submissions S."/>
        </authorList>
    </citation>
    <scope>NUCLEOTIDE SEQUENCE [LARGE SCALE GENOMIC DNA]</scope>
    <source>
        <strain evidence="2">CGMCC 1.7655</strain>
    </source>
</reference>
<dbReference type="PANTHER" id="PTHR30255:SF2">
    <property type="entry name" value="SINGLE-STRANDED-DNA-SPECIFIC EXONUCLEASE RECJ"/>
    <property type="match status" value="1"/>
</dbReference>
<keyword evidence="2" id="KW-1185">Reference proteome</keyword>
<dbReference type="InterPro" id="IPR051673">
    <property type="entry name" value="SSDNA_exonuclease_RecJ"/>
</dbReference>
<evidence type="ECO:0000313" key="1">
    <source>
        <dbReference type="EMBL" id="SDK56378.1"/>
    </source>
</evidence>
<keyword evidence="1" id="KW-0540">Nuclease</keyword>
<dbReference type="SUPFAM" id="SSF64182">
    <property type="entry name" value="DHH phosphoesterases"/>
    <property type="match status" value="1"/>
</dbReference>
<gene>
    <name evidence="1" type="ORF">SAMN04487971_101371</name>
</gene>
<organism evidence="1 2">
    <name type="scientific">Paracoccus chinensis</name>
    <dbReference type="NCBI Taxonomy" id="525640"/>
    <lineage>
        <taxon>Bacteria</taxon>
        <taxon>Pseudomonadati</taxon>
        <taxon>Pseudomonadota</taxon>
        <taxon>Alphaproteobacteria</taxon>
        <taxon>Rhodobacterales</taxon>
        <taxon>Paracoccaceae</taxon>
        <taxon>Paracoccus</taxon>
    </lineage>
</organism>
<accession>A0A1G9CXG6</accession>
<dbReference type="GO" id="GO:0004527">
    <property type="term" value="F:exonuclease activity"/>
    <property type="evidence" value="ECO:0007669"/>
    <property type="project" value="UniProtKB-KW"/>
</dbReference>
<proteinExistence type="predicted"/>
<name>A0A1G9CXG6_9RHOB</name>
<dbReference type="InterPro" id="IPR038763">
    <property type="entry name" value="DHH_sf"/>
</dbReference>
<keyword evidence="1" id="KW-0269">Exonuclease</keyword>
<dbReference type="RefSeq" id="WP_217629632.1">
    <property type="nucleotide sequence ID" value="NZ_FNGE01000001.1"/>
</dbReference>
<keyword evidence="1" id="KW-0378">Hydrolase</keyword>
<evidence type="ECO:0000313" key="2">
    <source>
        <dbReference type="Proteomes" id="UP000199555"/>
    </source>
</evidence>
<sequence length="353" mass="37152">MSCPPVQTPADASAAFRAALGRFAPDRRPLILGHFDADGLSATAILSRALDHAGQPADIRIMGKGENPWSPPFRDELEARRPGGLIVTDLGVGEGGILPGTPTVLIDHHVPRGTPGDAVVITGNGRLPEPTSSLLAWWCVQALDPPGDLLWLAALGLVGDMAEGDFPELTEAQARHGKTALRDAASLVNAPRRTALADPAPALALLLRCNSPKELLKGGHPETDQLLAAKAEVAAALEGARRVPPKVRGDVALIRFSSPCQIHPLVAQSWRGRLKDKIVLAANTGYRPGWVHFAARSATGTDLIRFLAGHRPAGAGPEYGGGHAQATGGALRPADWNDFAARIGFPEETLPHE</sequence>
<dbReference type="EMBL" id="FNGE01000001">
    <property type="protein sequence ID" value="SDK56378.1"/>
    <property type="molecule type" value="Genomic_DNA"/>
</dbReference>
<dbReference type="Proteomes" id="UP000199555">
    <property type="component" value="Unassembled WGS sequence"/>
</dbReference>
<dbReference type="STRING" id="525640.SAMN04487971_101371"/>
<protein>
    <submittedName>
        <fullName evidence="1">Single-stranded-DNA-specific exonuclease</fullName>
    </submittedName>
</protein>